<dbReference type="STRING" id="330214.NIDE0252"/>
<dbReference type="Proteomes" id="UP000001660">
    <property type="component" value="Chromosome"/>
</dbReference>
<sequence length="157" mass="16333">MNVSVYSPLKRRRSLWAQVLVFSLVTVCSLALLIAPVSAQESGGASNVPVSSTDASPSGVGIQAGSALATIVYFPLKLAFAIGGGVVGGLAYGFSGGSEQTAKNIWIPSMYGTYIITPDHLKGDKPIRFLGVSGEPAREAGDYTPQEPAPLPLEPIR</sequence>
<name>D8P9X4_9BACT</name>
<evidence type="ECO:0000256" key="1">
    <source>
        <dbReference type="SAM" id="MobiDB-lite"/>
    </source>
</evidence>
<evidence type="ECO:0000313" key="3">
    <source>
        <dbReference type="Proteomes" id="UP000001660"/>
    </source>
</evidence>
<accession>D8P9X4</accession>
<dbReference type="AlphaFoldDB" id="D8P9X4"/>
<evidence type="ECO:0000313" key="2">
    <source>
        <dbReference type="EMBL" id="CBK40033.1"/>
    </source>
</evidence>
<protein>
    <submittedName>
        <fullName evidence="2">Uncharacterized protein</fullName>
    </submittedName>
</protein>
<gene>
    <name evidence="2" type="ORF">NIDE0252</name>
</gene>
<keyword evidence="3" id="KW-1185">Reference proteome</keyword>
<reference evidence="2 3" key="1">
    <citation type="journal article" date="2010" name="Proc. Natl. Acad. Sci. U.S.A.">
        <title>A Nitrospira metagenome illuminates the physiology and evolution of globally important nitrite-oxidizing bacteria.</title>
        <authorList>
            <person name="Lucker S."/>
            <person name="Wagner M."/>
            <person name="Maixner F."/>
            <person name="Pelletier E."/>
            <person name="Koch H."/>
            <person name="Vacherie B."/>
            <person name="Rattei T."/>
            <person name="Sinninghe Damste J."/>
            <person name="Spieck E."/>
            <person name="Le Paslier D."/>
            <person name="Daims H."/>
        </authorList>
    </citation>
    <scope>NUCLEOTIDE SEQUENCE [LARGE SCALE GENOMIC DNA]</scope>
</reference>
<organism evidence="2 3">
    <name type="scientific">Nitrospira defluvii</name>
    <dbReference type="NCBI Taxonomy" id="330214"/>
    <lineage>
        <taxon>Bacteria</taxon>
        <taxon>Pseudomonadati</taxon>
        <taxon>Nitrospirota</taxon>
        <taxon>Nitrospiria</taxon>
        <taxon>Nitrospirales</taxon>
        <taxon>Nitrospiraceae</taxon>
        <taxon>Nitrospira</taxon>
    </lineage>
</organism>
<dbReference type="OrthoDB" id="9814818at2"/>
<feature type="compositionally biased region" description="Pro residues" evidence="1">
    <location>
        <begin position="147"/>
        <end position="157"/>
    </location>
</feature>
<feature type="region of interest" description="Disordered" evidence="1">
    <location>
        <begin position="135"/>
        <end position="157"/>
    </location>
</feature>
<dbReference type="HOGENOM" id="CLU_1674709_0_0_0"/>
<dbReference type="KEGG" id="nde:NIDE0252"/>
<dbReference type="EMBL" id="FP929003">
    <property type="protein sequence ID" value="CBK40033.1"/>
    <property type="molecule type" value="Genomic_DNA"/>
</dbReference>
<proteinExistence type="predicted"/>